<sequence>MKIAILGTLHKPICKEAMGGTESFTYYLTEGLVDRGEDIVLFAHPDSKTSAKLISDGIVTSEMHIDPFWPNQINSLKNALDYILKEGDFDIVHNNLYETYPAMFISGLVKKIGTSFVSTVHNDLLTMTDTFKIFQQYQKENYVFVSKFARDNAKGDLSNKFFVYNGVSIDDYKPVSSPKGDYILWLSRIAEGKGLEDAILASKKVGKKIIFAGLIDSVKNQNFFENKVKPLIDNKQVVYIGAVESEEKLKIYQNASALLMPVKWDEPFGLVACEAMACGTPVIAYKKGALPELIVDGKTGYLVEEGDINALSAKIKEVSRIDRSQCRVRVEENFTVGKMIDGYERMYQTIIRN</sequence>
<dbReference type="Pfam" id="PF13439">
    <property type="entry name" value="Glyco_transf_4"/>
    <property type="match status" value="1"/>
</dbReference>
<dbReference type="GO" id="GO:0016757">
    <property type="term" value="F:glycosyltransferase activity"/>
    <property type="evidence" value="ECO:0007669"/>
    <property type="project" value="InterPro"/>
</dbReference>
<dbReference type="Gene3D" id="3.40.50.2000">
    <property type="entry name" value="Glycogen Phosphorylase B"/>
    <property type="match status" value="2"/>
</dbReference>
<evidence type="ECO:0000313" key="3">
    <source>
        <dbReference type="EMBL" id="PIT97440.1"/>
    </source>
</evidence>
<dbReference type="Proteomes" id="UP000228596">
    <property type="component" value="Unassembled WGS sequence"/>
</dbReference>
<feature type="domain" description="Glycosyltransferase subfamily 4-like N-terminal" evidence="2">
    <location>
        <begin position="18"/>
        <end position="155"/>
    </location>
</feature>
<reference evidence="4" key="1">
    <citation type="submission" date="2017-09" db="EMBL/GenBank/DDBJ databases">
        <title>Depth-based differentiation of microbial function through sediment-hosted aquifers and enrichment of novel symbionts in the deep terrestrial subsurface.</title>
        <authorList>
            <person name="Probst A.J."/>
            <person name="Ladd B."/>
            <person name="Jarett J.K."/>
            <person name="Geller-Mcgrath D.E."/>
            <person name="Sieber C.M.K."/>
            <person name="Emerson J.B."/>
            <person name="Anantharaman K."/>
            <person name="Thomas B.C."/>
            <person name="Malmstrom R."/>
            <person name="Stieglmeier M."/>
            <person name="Klingl A."/>
            <person name="Woyke T."/>
            <person name="Ryan C.M."/>
            <person name="Banfield J.F."/>
        </authorList>
    </citation>
    <scope>NUCLEOTIDE SEQUENCE [LARGE SCALE GENOMIC DNA]</scope>
</reference>
<name>A0A2M6WXB8_9BACT</name>
<evidence type="ECO:0000313" key="4">
    <source>
        <dbReference type="Proteomes" id="UP000228596"/>
    </source>
</evidence>
<dbReference type="InterPro" id="IPR001296">
    <property type="entry name" value="Glyco_trans_1"/>
</dbReference>
<dbReference type="InterPro" id="IPR028098">
    <property type="entry name" value="Glyco_trans_4-like_N"/>
</dbReference>
<dbReference type="CDD" id="cd03802">
    <property type="entry name" value="GT4_AviGT4-like"/>
    <property type="match status" value="1"/>
</dbReference>
<comment type="caution">
    <text evidence="3">The sequence shown here is derived from an EMBL/GenBank/DDBJ whole genome shotgun (WGS) entry which is preliminary data.</text>
</comment>
<protein>
    <recommendedName>
        <fullName evidence="5">Glycosyltransferase family 4 protein</fullName>
    </recommendedName>
</protein>
<accession>A0A2M6WXB8</accession>
<feature type="domain" description="Glycosyl transferase family 1" evidence="1">
    <location>
        <begin position="178"/>
        <end position="322"/>
    </location>
</feature>
<dbReference type="PANTHER" id="PTHR45947">
    <property type="entry name" value="SULFOQUINOVOSYL TRANSFERASE SQD2"/>
    <property type="match status" value="1"/>
</dbReference>
<dbReference type="EMBL" id="PEZV01000010">
    <property type="protein sequence ID" value="PIT97440.1"/>
    <property type="molecule type" value="Genomic_DNA"/>
</dbReference>
<organism evidence="3 4">
    <name type="scientific">Candidatus Berkelbacteria bacterium CG10_big_fil_rev_8_21_14_0_10_41_12</name>
    <dbReference type="NCBI Taxonomy" id="1974513"/>
    <lineage>
        <taxon>Bacteria</taxon>
        <taxon>Candidatus Berkelbacteria</taxon>
    </lineage>
</organism>
<dbReference type="AlphaFoldDB" id="A0A2M6WXB8"/>
<evidence type="ECO:0008006" key="5">
    <source>
        <dbReference type="Google" id="ProtNLM"/>
    </source>
</evidence>
<dbReference type="Pfam" id="PF00534">
    <property type="entry name" value="Glycos_transf_1"/>
    <property type="match status" value="1"/>
</dbReference>
<gene>
    <name evidence="3" type="ORF">COT77_01440</name>
</gene>
<dbReference type="SUPFAM" id="SSF53756">
    <property type="entry name" value="UDP-Glycosyltransferase/glycogen phosphorylase"/>
    <property type="match status" value="1"/>
</dbReference>
<evidence type="ECO:0000259" key="1">
    <source>
        <dbReference type="Pfam" id="PF00534"/>
    </source>
</evidence>
<dbReference type="InterPro" id="IPR050194">
    <property type="entry name" value="Glycosyltransferase_grp1"/>
</dbReference>
<dbReference type="PANTHER" id="PTHR45947:SF13">
    <property type="entry name" value="TRANSFERASE"/>
    <property type="match status" value="1"/>
</dbReference>
<evidence type="ECO:0000259" key="2">
    <source>
        <dbReference type="Pfam" id="PF13439"/>
    </source>
</evidence>
<proteinExistence type="predicted"/>